<sequence length="65" mass="7399">MKFTATIFLVIFLVLLINLESASSVACICPLRCRFVDKRYPAPVSHRKRAPVPVTCNCSKFHIYI</sequence>
<feature type="chain" id="PRO_5007301832" evidence="1">
    <location>
        <begin position="25"/>
        <end position="65"/>
    </location>
</feature>
<name>A0A140D0B3_9GLOM</name>
<dbReference type="EMBL" id="KU305788">
    <property type="protein sequence ID" value="AMJ52426.1"/>
    <property type="molecule type" value="Genomic_DNA"/>
</dbReference>
<keyword evidence="1" id="KW-0732">Signal</keyword>
<evidence type="ECO:0000313" key="2">
    <source>
        <dbReference type="EMBL" id="AMJ52426.1"/>
    </source>
</evidence>
<proteinExistence type="predicted"/>
<accession>A0A140D0B3</accession>
<dbReference type="AlphaFoldDB" id="A0A140D0B3"/>
<protein>
    <submittedName>
        <fullName evidence="2">Uncharacterized protein</fullName>
    </submittedName>
</protein>
<feature type="signal peptide" evidence="1">
    <location>
        <begin position="1"/>
        <end position="24"/>
    </location>
</feature>
<reference evidence="2" key="1">
    <citation type="journal article" date="2016" name="BMC Genomics">
        <title>The effector candidate repertoire of the arbuscular mycorrhizal fungus Rhizophagus clarus.</title>
        <authorList>
            <person name="Sedzielewska Toro K."/>
            <person name="Brachmann A."/>
        </authorList>
    </citation>
    <scope>NUCLEOTIDE SEQUENCE</scope>
    <source>
        <strain evidence="2">MUCL46238</strain>
    </source>
</reference>
<evidence type="ECO:0000256" key="1">
    <source>
        <dbReference type="SAM" id="SignalP"/>
    </source>
</evidence>
<organism evidence="2">
    <name type="scientific">Rhizophagus clarus</name>
    <dbReference type="NCBI Taxonomy" id="94130"/>
    <lineage>
        <taxon>Eukaryota</taxon>
        <taxon>Fungi</taxon>
        <taxon>Fungi incertae sedis</taxon>
        <taxon>Mucoromycota</taxon>
        <taxon>Glomeromycotina</taxon>
        <taxon>Glomeromycetes</taxon>
        <taxon>Glomerales</taxon>
        <taxon>Glomeraceae</taxon>
        <taxon>Rhizophagus</taxon>
    </lineage>
</organism>